<reference evidence="2" key="1">
    <citation type="journal article" date="2021" name="PeerJ">
        <title>Extensive microbial diversity within the chicken gut microbiome revealed by metagenomics and culture.</title>
        <authorList>
            <person name="Gilroy R."/>
            <person name="Ravi A."/>
            <person name="Getino M."/>
            <person name="Pursley I."/>
            <person name="Horton D.L."/>
            <person name="Alikhan N.F."/>
            <person name="Baker D."/>
            <person name="Gharbi K."/>
            <person name="Hall N."/>
            <person name="Watson M."/>
            <person name="Adriaenssens E.M."/>
            <person name="Foster-Nyarko E."/>
            <person name="Jarju S."/>
            <person name="Secka A."/>
            <person name="Antonio M."/>
            <person name="Oren A."/>
            <person name="Chaudhuri R.R."/>
            <person name="La Ragione R."/>
            <person name="Hildebrand F."/>
            <person name="Pallen M.J."/>
        </authorList>
    </citation>
    <scope>NUCLEOTIDE SEQUENCE</scope>
    <source>
        <strain evidence="2">G3-2149</strain>
    </source>
</reference>
<accession>A0A9E2P106</accession>
<organism evidence="2 3">
    <name type="scientific">Candidatus Paraprevotella stercoravium</name>
    <dbReference type="NCBI Taxonomy" id="2838725"/>
    <lineage>
        <taxon>Bacteria</taxon>
        <taxon>Pseudomonadati</taxon>
        <taxon>Bacteroidota</taxon>
        <taxon>Bacteroidia</taxon>
        <taxon>Bacteroidales</taxon>
        <taxon>Prevotellaceae</taxon>
        <taxon>Paraprevotella</taxon>
    </lineage>
</organism>
<dbReference type="EMBL" id="JAHLFU010000137">
    <property type="protein sequence ID" value="MBU3853459.1"/>
    <property type="molecule type" value="Genomic_DNA"/>
</dbReference>
<dbReference type="Proteomes" id="UP000823865">
    <property type="component" value="Unassembled WGS sequence"/>
</dbReference>
<evidence type="ECO:0000259" key="1">
    <source>
        <dbReference type="Pfam" id="PF13944"/>
    </source>
</evidence>
<evidence type="ECO:0000313" key="3">
    <source>
        <dbReference type="Proteomes" id="UP000823865"/>
    </source>
</evidence>
<gene>
    <name evidence="2" type="ORF">H9789_06530</name>
</gene>
<protein>
    <submittedName>
        <fullName evidence="2">Calycin-like domain-containing protein</fullName>
    </submittedName>
</protein>
<feature type="domain" description="Lipocalin-like" evidence="1">
    <location>
        <begin position="23"/>
        <end position="153"/>
    </location>
</feature>
<reference evidence="2" key="2">
    <citation type="submission" date="2021-04" db="EMBL/GenBank/DDBJ databases">
        <authorList>
            <person name="Gilroy R."/>
        </authorList>
    </citation>
    <scope>NUCLEOTIDE SEQUENCE</scope>
    <source>
        <strain evidence="2">G3-2149</strain>
    </source>
</reference>
<dbReference type="InterPro" id="IPR024311">
    <property type="entry name" value="Lipocalin-like"/>
</dbReference>
<dbReference type="Pfam" id="PF13944">
    <property type="entry name" value="Calycin_like"/>
    <property type="match status" value="1"/>
</dbReference>
<comment type="caution">
    <text evidence="2">The sequence shown here is derived from an EMBL/GenBank/DDBJ whole genome shotgun (WGS) entry which is preliminary data.</text>
</comment>
<name>A0A9E2P106_9BACT</name>
<feature type="non-terminal residue" evidence="2">
    <location>
        <position position="1"/>
    </location>
</feature>
<evidence type="ECO:0000313" key="2">
    <source>
        <dbReference type="EMBL" id="MBU3853459.1"/>
    </source>
</evidence>
<dbReference type="AlphaFoldDB" id="A0A9E2P106"/>
<sequence>VSVNPSNVHTYKVQFAKPQPVITEYENDLVVTINDQSMPSQPAKIQLIKEIDGTTSLALNNFVLGSGEDALPVGNIKLTNLEVKDGKIQATQDIRIAAGDDPAYEGKWFGPLLTAEQPIPVALDATIGADNRMEAVIDIPFASMGMIIKVTFAETQTYTDGQALSLNAGLTNIAYNRTFPEGWSTVCLPFATPVAALGAQSVQEFVSADESGLNFAEVETLEANKPYLIYFAAAKETPTYFGTEITSTTPVSVTKGDYTFVGSYDAVMSMSGKYGIATVDDVQKIILGGTNSTLKATRAYFTKKGEQPAQVRINLFGMGGDGEGTTGIDQIVNGGAQTYDVYTLQGVQVLKGAASLDGLQKGIYIVNGKKVVIK</sequence>
<proteinExistence type="predicted"/>